<reference evidence="2" key="1">
    <citation type="journal article" date="2023" name="Front. Plant Sci.">
        <title>Chromosomal-level genome assembly of Melastoma candidum provides insights into trichome evolution.</title>
        <authorList>
            <person name="Zhong Y."/>
            <person name="Wu W."/>
            <person name="Sun C."/>
            <person name="Zou P."/>
            <person name="Liu Y."/>
            <person name="Dai S."/>
            <person name="Zhou R."/>
        </authorList>
    </citation>
    <scope>NUCLEOTIDE SEQUENCE [LARGE SCALE GENOMIC DNA]</scope>
</reference>
<name>A0ACB9RY70_9MYRT</name>
<proteinExistence type="predicted"/>
<comment type="caution">
    <text evidence="1">The sequence shown here is derived from an EMBL/GenBank/DDBJ whole genome shotgun (WGS) entry which is preliminary data.</text>
</comment>
<dbReference type="Proteomes" id="UP001057402">
    <property type="component" value="Chromosome 2"/>
</dbReference>
<evidence type="ECO:0000313" key="1">
    <source>
        <dbReference type="EMBL" id="KAI4384151.1"/>
    </source>
</evidence>
<evidence type="ECO:0000313" key="2">
    <source>
        <dbReference type="Proteomes" id="UP001057402"/>
    </source>
</evidence>
<sequence>MDKSVATGYKKETIHWKPSGRTLLGALEAVPSNISLRSMSILCGNERNWSTGRGGRGSIHVPAISSTNGKARIHLLSTPLTTSLGCVPTVGGDGENSRCNNYSTSVVG</sequence>
<organism evidence="1 2">
    <name type="scientific">Melastoma candidum</name>
    <dbReference type="NCBI Taxonomy" id="119954"/>
    <lineage>
        <taxon>Eukaryota</taxon>
        <taxon>Viridiplantae</taxon>
        <taxon>Streptophyta</taxon>
        <taxon>Embryophyta</taxon>
        <taxon>Tracheophyta</taxon>
        <taxon>Spermatophyta</taxon>
        <taxon>Magnoliopsida</taxon>
        <taxon>eudicotyledons</taxon>
        <taxon>Gunneridae</taxon>
        <taxon>Pentapetalae</taxon>
        <taxon>rosids</taxon>
        <taxon>malvids</taxon>
        <taxon>Myrtales</taxon>
        <taxon>Melastomataceae</taxon>
        <taxon>Melastomatoideae</taxon>
        <taxon>Melastomateae</taxon>
        <taxon>Melastoma</taxon>
    </lineage>
</organism>
<gene>
    <name evidence="1" type="ORF">MLD38_002339</name>
</gene>
<accession>A0ACB9RY70</accession>
<dbReference type="EMBL" id="CM042881">
    <property type="protein sequence ID" value="KAI4384151.1"/>
    <property type="molecule type" value="Genomic_DNA"/>
</dbReference>
<protein>
    <submittedName>
        <fullName evidence="1">Uncharacterized protein</fullName>
    </submittedName>
</protein>
<keyword evidence="2" id="KW-1185">Reference proteome</keyword>